<comment type="caution">
    <text evidence="1">The sequence shown here is derived from an EMBL/GenBank/DDBJ whole genome shotgun (WGS) entry which is preliminary data.</text>
</comment>
<dbReference type="Proteomes" id="UP001371391">
    <property type="component" value="Unassembled WGS sequence"/>
</dbReference>
<evidence type="ECO:0000313" key="1">
    <source>
        <dbReference type="EMBL" id="MEL0657393.1"/>
    </source>
</evidence>
<feature type="non-terminal residue" evidence="1">
    <location>
        <position position="1"/>
    </location>
</feature>
<gene>
    <name evidence="1" type="ORF">V6257_20595</name>
</gene>
<reference evidence="1 2" key="1">
    <citation type="submission" date="2024-02" db="EMBL/GenBank/DDBJ databases">
        <title>Bacteria isolated from the canopy kelp, Nereocystis luetkeana.</title>
        <authorList>
            <person name="Pfister C.A."/>
            <person name="Younker I.T."/>
            <person name="Light S.H."/>
        </authorList>
    </citation>
    <scope>NUCLEOTIDE SEQUENCE [LARGE SCALE GENOMIC DNA]</scope>
    <source>
        <strain evidence="1 2">TI.1.03</strain>
    </source>
</reference>
<protein>
    <submittedName>
        <fullName evidence="1">Uncharacterized protein</fullName>
    </submittedName>
</protein>
<accession>A0ABU9H6B0</accession>
<sequence>RKQVTEPVYRGRPCKKRYVRAVRAERRQQRLLRMVVEMLPRLPIICYRTLAKLPDLRNRILK</sequence>
<organism evidence="1 2">
    <name type="scientific">Pseudoalteromonas issachenkonii</name>
    <dbReference type="NCBI Taxonomy" id="152297"/>
    <lineage>
        <taxon>Bacteria</taxon>
        <taxon>Pseudomonadati</taxon>
        <taxon>Pseudomonadota</taxon>
        <taxon>Gammaproteobacteria</taxon>
        <taxon>Alteromonadales</taxon>
        <taxon>Pseudoalteromonadaceae</taxon>
        <taxon>Pseudoalteromonas</taxon>
    </lineage>
</organism>
<proteinExistence type="predicted"/>
<name>A0ABU9H6B0_9GAMM</name>
<keyword evidence="2" id="KW-1185">Reference proteome</keyword>
<dbReference type="EMBL" id="JBAKAW010000181">
    <property type="protein sequence ID" value="MEL0657393.1"/>
    <property type="molecule type" value="Genomic_DNA"/>
</dbReference>
<evidence type="ECO:0000313" key="2">
    <source>
        <dbReference type="Proteomes" id="UP001371391"/>
    </source>
</evidence>